<dbReference type="OrthoDB" id="5874397at2759"/>
<name>A0A0C2CEK2_9BILA</name>
<sequence>MVYNGYKQLEGEDDEGDESKVDRALISPTEFILHATRLFNDGVVDVSDHKTCALLMTRMKEANRQPSPIRTLSAHYPGIANEQFIRSAKEIKPIRVPRILHDTNGHRSVVLAEVQALGGRFDPNPERQEEHFWISQYNDYGERGRKMFISFGITYQRLGKTKVGYLSVPPSNMRNYASLPVHTSLLGT</sequence>
<accession>A0A0C2CEK2</accession>
<dbReference type="EMBL" id="KN738530">
    <property type="protein sequence ID" value="KIH54763.1"/>
    <property type="molecule type" value="Genomic_DNA"/>
</dbReference>
<dbReference type="Proteomes" id="UP000054047">
    <property type="component" value="Unassembled WGS sequence"/>
</dbReference>
<reference evidence="1 2" key="1">
    <citation type="submission" date="2013-12" db="EMBL/GenBank/DDBJ databases">
        <title>Draft genome of the parsitic nematode Ancylostoma duodenale.</title>
        <authorList>
            <person name="Mitreva M."/>
        </authorList>
    </citation>
    <scope>NUCLEOTIDE SEQUENCE [LARGE SCALE GENOMIC DNA]</scope>
    <source>
        <strain evidence="1 2">Zhejiang</strain>
    </source>
</reference>
<organism evidence="1 2">
    <name type="scientific">Ancylostoma duodenale</name>
    <dbReference type="NCBI Taxonomy" id="51022"/>
    <lineage>
        <taxon>Eukaryota</taxon>
        <taxon>Metazoa</taxon>
        <taxon>Ecdysozoa</taxon>
        <taxon>Nematoda</taxon>
        <taxon>Chromadorea</taxon>
        <taxon>Rhabditida</taxon>
        <taxon>Rhabditina</taxon>
        <taxon>Rhabditomorpha</taxon>
        <taxon>Strongyloidea</taxon>
        <taxon>Ancylostomatidae</taxon>
        <taxon>Ancylostomatinae</taxon>
        <taxon>Ancylostoma</taxon>
    </lineage>
</organism>
<dbReference type="AlphaFoldDB" id="A0A0C2CEK2"/>
<gene>
    <name evidence="1" type="ORF">ANCDUO_15089</name>
</gene>
<evidence type="ECO:0000313" key="2">
    <source>
        <dbReference type="Proteomes" id="UP000054047"/>
    </source>
</evidence>
<protein>
    <submittedName>
        <fullName evidence="1">Uncharacterized protein</fullName>
    </submittedName>
</protein>
<proteinExistence type="predicted"/>
<evidence type="ECO:0000313" key="1">
    <source>
        <dbReference type="EMBL" id="KIH54763.1"/>
    </source>
</evidence>
<keyword evidence="2" id="KW-1185">Reference proteome</keyword>